<dbReference type="EMBL" id="JAOJ01000002">
    <property type="protein sequence ID" value="EUA72088.1"/>
    <property type="molecule type" value="Genomic_DNA"/>
</dbReference>
<comment type="caution">
    <text evidence="2">The sequence shown here is derived from an EMBL/GenBank/DDBJ whole genome shotgun (WGS) entry which is preliminary data.</text>
</comment>
<evidence type="ECO:0000313" key="3">
    <source>
        <dbReference type="Proteomes" id="UP000023351"/>
    </source>
</evidence>
<feature type="signal peptide" evidence="1">
    <location>
        <begin position="1"/>
        <end position="32"/>
    </location>
</feature>
<evidence type="ECO:0000256" key="1">
    <source>
        <dbReference type="SAM" id="SignalP"/>
    </source>
</evidence>
<proteinExistence type="predicted"/>
<name>X8DWL4_9MYCO</name>
<sequence length="219" mass="22985">MQWLMRNLGQVAVGMAAAGVLVAVGHLPSASAATATASLVLNELPGYSVDVYETGSKLGGGLLDKYEMKPGCRAAIADSVSKMPADAVAYRGDIRRIAADGTQRTAAYSVLISLDDPQVGRAAVASWDPILTSCSDTGLRPGEYGARPSPMRLRGVEAQAAKIFTIKKDGELPTPGVVYVTGGILGYLELEPTGDEPADLALWQELAQKQVDRINARNA</sequence>
<dbReference type="PATRIC" id="fig|1299321.3.peg.3162"/>
<reference evidence="2 3" key="1">
    <citation type="submission" date="2013-12" db="EMBL/GenBank/DDBJ databases">
        <authorList>
            <person name="Zelazny A."/>
            <person name="Olivier K."/>
            <person name="Holland S."/>
            <person name="Lenaerts A."/>
            <person name="Ordway D."/>
            <person name="DeGroote M.A."/>
            <person name="Parker T."/>
            <person name="Sizemore C."/>
            <person name="Tallon L.J."/>
            <person name="Sadzewicz L.K."/>
            <person name="Sengamalay N."/>
            <person name="Fraser C.M."/>
            <person name="Hine E."/>
            <person name="Shefchek K.A."/>
            <person name="Das S.P."/>
            <person name="Tettelin H."/>
        </authorList>
    </citation>
    <scope>NUCLEOTIDE SEQUENCE [LARGE SCALE GENOMIC DNA]</scope>
    <source>
        <strain evidence="2 3">1513</strain>
    </source>
</reference>
<keyword evidence="1" id="KW-0732">Signal</keyword>
<dbReference type="AlphaFoldDB" id="X8DWL4"/>
<organism evidence="2 3">
    <name type="scientific">Mycobacteroides abscessus subsp. bolletii 1513</name>
    <dbReference type="NCBI Taxonomy" id="1299321"/>
    <lineage>
        <taxon>Bacteria</taxon>
        <taxon>Bacillati</taxon>
        <taxon>Actinomycetota</taxon>
        <taxon>Actinomycetes</taxon>
        <taxon>Mycobacteriales</taxon>
        <taxon>Mycobacteriaceae</taxon>
        <taxon>Mycobacteroides</taxon>
        <taxon>Mycobacteroides abscessus</taxon>
    </lineage>
</organism>
<feature type="chain" id="PRO_5004984199" evidence="1">
    <location>
        <begin position="33"/>
        <end position="219"/>
    </location>
</feature>
<evidence type="ECO:0000313" key="2">
    <source>
        <dbReference type="EMBL" id="EUA72088.1"/>
    </source>
</evidence>
<gene>
    <name evidence="2" type="ORF">I540_3291</name>
</gene>
<accession>X8DWL4</accession>
<protein>
    <submittedName>
        <fullName evidence="2">Uncharacterized protein</fullName>
    </submittedName>
</protein>
<dbReference type="Proteomes" id="UP000023351">
    <property type="component" value="Unassembled WGS sequence"/>
</dbReference>